<protein>
    <submittedName>
        <fullName evidence="2">Uncharacterized protein</fullName>
    </submittedName>
</protein>
<keyword evidence="1" id="KW-0472">Membrane</keyword>
<sequence>MAWKYREAAMTQSMIGFVAGLAILIVMAAVSGRRYRRDHPENPIHTARMHEWLDSHHMSWLHHRH</sequence>
<evidence type="ECO:0000256" key="1">
    <source>
        <dbReference type="SAM" id="Phobius"/>
    </source>
</evidence>
<keyword evidence="1" id="KW-0812">Transmembrane</keyword>
<proteinExistence type="predicted"/>
<reference evidence="2 3" key="1">
    <citation type="submission" date="2017-03" db="EMBL/GenBank/DDBJ databases">
        <title>Genome analysis of strain PAMC 26577.</title>
        <authorList>
            <person name="Oh H.-M."/>
            <person name="Yang J.-A."/>
        </authorList>
    </citation>
    <scope>NUCLEOTIDE SEQUENCE [LARGE SCALE GENOMIC DNA]</scope>
    <source>
        <strain evidence="2 3">PAMC 26577</strain>
    </source>
</reference>
<evidence type="ECO:0000313" key="3">
    <source>
        <dbReference type="Proteomes" id="UP000195221"/>
    </source>
</evidence>
<name>A0A242MJN3_CABSO</name>
<dbReference type="AlphaFoldDB" id="A0A242MJN3"/>
<gene>
    <name evidence="2" type="ORF">PAMC26577_23990</name>
</gene>
<evidence type="ECO:0000313" key="2">
    <source>
        <dbReference type="EMBL" id="OTP71517.1"/>
    </source>
</evidence>
<comment type="caution">
    <text evidence="2">The sequence shown here is derived from an EMBL/GenBank/DDBJ whole genome shotgun (WGS) entry which is preliminary data.</text>
</comment>
<dbReference type="Proteomes" id="UP000195221">
    <property type="component" value="Unassembled WGS sequence"/>
</dbReference>
<accession>A0A242MJN3</accession>
<feature type="transmembrane region" description="Helical" evidence="1">
    <location>
        <begin position="12"/>
        <end position="30"/>
    </location>
</feature>
<organism evidence="2 3">
    <name type="scientific">Caballeronia sordidicola</name>
    <name type="common">Burkholderia sordidicola</name>
    <dbReference type="NCBI Taxonomy" id="196367"/>
    <lineage>
        <taxon>Bacteria</taxon>
        <taxon>Pseudomonadati</taxon>
        <taxon>Pseudomonadota</taxon>
        <taxon>Betaproteobacteria</taxon>
        <taxon>Burkholderiales</taxon>
        <taxon>Burkholderiaceae</taxon>
        <taxon>Caballeronia</taxon>
    </lineage>
</organism>
<keyword evidence="1" id="KW-1133">Transmembrane helix</keyword>
<dbReference type="EMBL" id="NBTZ01000101">
    <property type="protein sequence ID" value="OTP71517.1"/>
    <property type="molecule type" value="Genomic_DNA"/>
</dbReference>